<accession>A0A5C5VYY7</accession>
<name>A0A5C5VYY7_9BACT</name>
<dbReference type="EMBL" id="SJPH01000004">
    <property type="protein sequence ID" value="TWT43307.1"/>
    <property type="molecule type" value="Genomic_DNA"/>
</dbReference>
<protein>
    <submittedName>
        <fullName evidence="1">Uncharacterized protein</fullName>
    </submittedName>
</protein>
<comment type="caution">
    <text evidence="1">The sequence shown here is derived from an EMBL/GenBank/DDBJ whole genome shotgun (WGS) entry which is preliminary data.</text>
</comment>
<dbReference type="AlphaFoldDB" id="A0A5C5VYY7"/>
<evidence type="ECO:0000313" key="2">
    <source>
        <dbReference type="Proteomes" id="UP000318995"/>
    </source>
</evidence>
<proteinExistence type="predicted"/>
<dbReference type="RefSeq" id="WP_197524958.1">
    <property type="nucleotide sequence ID" value="NZ_SJPH01000004.1"/>
</dbReference>
<organism evidence="1 2">
    <name type="scientific">Botrimarina hoheduenensis</name>
    <dbReference type="NCBI Taxonomy" id="2528000"/>
    <lineage>
        <taxon>Bacteria</taxon>
        <taxon>Pseudomonadati</taxon>
        <taxon>Planctomycetota</taxon>
        <taxon>Planctomycetia</taxon>
        <taxon>Pirellulales</taxon>
        <taxon>Lacipirellulaceae</taxon>
        <taxon>Botrimarina</taxon>
    </lineage>
</organism>
<gene>
    <name evidence="1" type="ORF">Pla111_22580</name>
</gene>
<dbReference type="Proteomes" id="UP000318995">
    <property type="component" value="Unassembled WGS sequence"/>
</dbReference>
<sequence length="45" mass="5041">MPDPTKLPSADQQMVEIERRHDHVLAELDSLNDRIEAALTDLAQG</sequence>
<reference evidence="1 2" key="1">
    <citation type="submission" date="2019-02" db="EMBL/GenBank/DDBJ databases">
        <title>Deep-cultivation of Planctomycetes and their phenomic and genomic characterization uncovers novel biology.</title>
        <authorList>
            <person name="Wiegand S."/>
            <person name="Jogler M."/>
            <person name="Boedeker C."/>
            <person name="Pinto D."/>
            <person name="Vollmers J."/>
            <person name="Rivas-Marin E."/>
            <person name="Kohn T."/>
            <person name="Peeters S.H."/>
            <person name="Heuer A."/>
            <person name="Rast P."/>
            <person name="Oberbeckmann S."/>
            <person name="Bunk B."/>
            <person name="Jeske O."/>
            <person name="Meyerdierks A."/>
            <person name="Storesund J.E."/>
            <person name="Kallscheuer N."/>
            <person name="Luecker S."/>
            <person name="Lage O.M."/>
            <person name="Pohl T."/>
            <person name="Merkel B.J."/>
            <person name="Hornburger P."/>
            <person name="Mueller R.-W."/>
            <person name="Bruemmer F."/>
            <person name="Labrenz M."/>
            <person name="Spormann A.M."/>
            <person name="Op Den Camp H."/>
            <person name="Overmann J."/>
            <person name="Amann R."/>
            <person name="Jetten M.S.M."/>
            <person name="Mascher T."/>
            <person name="Medema M.H."/>
            <person name="Devos D.P."/>
            <person name="Kaster A.-K."/>
            <person name="Ovreas L."/>
            <person name="Rohde M."/>
            <person name="Galperin M.Y."/>
            <person name="Jogler C."/>
        </authorList>
    </citation>
    <scope>NUCLEOTIDE SEQUENCE [LARGE SCALE GENOMIC DNA]</scope>
    <source>
        <strain evidence="1 2">Pla111</strain>
    </source>
</reference>
<keyword evidence="2" id="KW-1185">Reference proteome</keyword>
<evidence type="ECO:0000313" key="1">
    <source>
        <dbReference type="EMBL" id="TWT43307.1"/>
    </source>
</evidence>